<evidence type="ECO:0008006" key="5">
    <source>
        <dbReference type="Google" id="ProtNLM"/>
    </source>
</evidence>
<dbReference type="InterPro" id="IPR038364">
    <property type="entry name" value="Urocanase_central_sf"/>
</dbReference>
<evidence type="ECO:0000259" key="2">
    <source>
        <dbReference type="Pfam" id="PF17392"/>
    </source>
</evidence>
<dbReference type="Pfam" id="PF17392">
    <property type="entry name" value="Urocanase_C"/>
    <property type="match status" value="1"/>
</dbReference>
<dbReference type="EMBL" id="JBGFUD010019330">
    <property type="protein sequence ID" value="MFH4984617.1"/>
    <property type="molecule type" value="Genomic_DNA"/>
</dbReference>
<dbReference type="InterPro" id="IPR035085">
    <property type="entry name" value="Urocanase_Rossmann-like"/>
</dbReference>
<dbReference type="AlphaFoldDB" id="A0ABD6F3X2"/>
<dbReference type="Proteomes" id="UP001608902">
    <property type="component" value="Unassembled WGS sequence"/>
</dbReference>
<organism evidence="3 4">
    <name type="scientific">Gnathostoma spinigerum</name>
    <dbReference type="NCBI Taxonomy" id="75299"/>
    <lineage>
        <taxon>Eukaryota</taxon>
        <taxon>Metazoa</taxon>
        <taxon>Ecdysozoa</taxon>
        <taxon>Nematoda</taxon>
        <taxon>Chromadorea</taxon>
        <taxon>Rhabditida</taxon>
        <taxon>Spirurina</taxon>
        <taxon>Gnathostomatomorpha</taxon>
        <taxon>Gnathostomatoidea</taxon>
        <taxon>Gnathostomatidae</taxon>
        <taxon>Gnathostoma</taxon>
    </lineage>
</organism>
<protein>
    <recommendedName>
        <fullName evidence="5">Urocanate hydratase</fullName>
    </recommendedName>
</protein>
<dbReference type="SUPFAM" id="SSF111326">
    <property type="entry name" value="Urocanase"/>
    <property type="match status" value="1"/>
</dbReference>
<reference evidence="3 4" key="1">
    <citation type="submission" date="2024-08" db="EMBL/GenBank/DDBJ databases">
        <title>Gnathostoma spinigerum genome.</title>
        <authorList>
            <person name="Gonzalez-Bertolin B."/>
            <person name="Monzon S."/>
            <person name="Zaballos A."/>
            <person name="Jimenez P."/>
            <person name="Dekumyoy P."/>
            <person name="Varona S."/>
            <person name="Cuesta I."/>
            <person name="Sumanam S."/>
            <person name="Adisakwattana P."/>
            <person name="Gasser R.B."/>
            <person name="Hernandez-Gonzalez A."/>
            <person name="Young N.D."/>
            <person name="Perteguer M.J."/>
        </authorList>
    </citation>
    <scope>NUCLEOTIDE SEQUENCE [LARGE SCALE GENOMIC DNA]</scope>
    <source>
        <strain evidence="3">AL3</strain>
        <tissue evidence="3">Liver</tissue>
    </source>
</reference>
<evidence type="ECO:0000259" key="1">
    <source>
        <dbReference type="Pfam" id="PF01175"/>
    </source>
</evidence>
<dbReference type="PANTHER" id="PTHR12216:SF3">
    <property type="entry name" value="UROCANATE HYDRATASE"/>
    <property type="match status" value="1"/>
</dbReference>
<dbReference type="InterPro" id="IPR023637">
    <property type="entry name" value="Urocanase-like"/>
</dbReference>
<evidence type="ECO:0000313" key="3">
    <source>
        <dbReference type="EMBL" id="MFH4984617.1"/>
    </source>
</evidence>
<dbReference type="Gene3D" id="3.40.1770.10">
    <property type="entry name" value="Urocanase superfamily"/>
    <property type="match status" value="1"/>
</dbReference>
<feature type="domain" description="Urocanase Rossmann-like" evidence="1">
    <location>
        <begin position="3"/>
        <end position="147"/>
    </location>
</feature>
<comment type="caution">
    <text evidence="3">The sequence shown here is derived from an EMBL/GenBank/DDBJ whole genome shotgun (WGS) entry which is preliminary data.</text>
</comment>
<dbReference type="InterPro" id="IPR036190">
    <property type="entry name" value="Urocanase_sf"/>
</dbReference>
<name>A0ABD6F3X2_9BILA</name>
<gene>
    <name evidence="3" type="ORF">AB6A40_011326</name>
</gene>
<dbReference type="Pfam" id="PF01175">
    <property type="entry name" value="Urocanase"/>
    <property type="match status" value="1"/>
</dbReference>
<sequence length="199" mass="22552">MYSTQLDEVVRLITKYREERKSVSIGYLGNVVDLWERLAAEEDCLVDLGSDQTSLHNPFNGGYYPVGLSFEESNKMMVEDPENFKRYVQKSLLRQIAAIDKLTARGMHFWDYGNAFLIECYRAGADILAANAKDEKTFRYPSYMQDIMGDIFSMGFGPFRWVCTSGDPSDLAVTDEIACRVLDELATHNGNVLLLSISQ</sequence>
<dbReference type="PANTHER" id="PTHR12216">
    <property type="entry name" value="UROCANATE HYDRATASE"/>
    <property type="match status" value="1"/>
</dbReference>
<keyword evidence="4" id="KW-1185">Reference proteome</keyword>
<evidence type="ECO:0000313" key="4">
    <source>
        <dbReference type="Proteomes" id="UP001608902"/>
    </source>
</evidence>
<proteinExistence type="predicted"/>
<feature type="domain" description="Urocanase C-terminal" evidence="2">
    <location>
        <begin position="150"/>
        <end position="185"/>
    </location>
</feature>
<dbReference type="Gene3D" id="3.40.50.10730">
    <property type="entry name" value="Urocanase like domains"/>
    <property type="match status" value="1"/>
</dbReference>
<dbReference type="InterPro" id="IPR035401">
    <property type="entry name" value="Urocanase_C"/>
</dbReference>
<accession>A0ABD6F3X2</accession>